<dbReference type="SUPFAM" id="SSF55729">
    <property type="entry name" value="Acyl-CoA N-acyltransferases (Nat)"/>
    <property type="match status" value="1"/>
</dbReference>
<dbReference type="Pfam" id="PF00583">
    <property type="entry name" value="Acetyltransf_1"/>
    <property type="match status" value="1"/>
</dbReference>
<evidence type="ECO:0000313" key="2">
    <source>
        <dbReference type="EMBL" id="SDK78260.1"/>
    </source>
</evidence>
<organism evidence="2 3">
    <name type="scientific">Paenibacillus typhae</name>
    <dbReference type="NCBI Taxonomy" id="1174501"/>
    <lineage>
        <taxon>Bacteria</taxon>
        <taxon>Bacillati</taxon>
        <taxon>Bacillota</taxon>
        <taxon>Bacilli</taxon>
        <taxon>Bacillales</taxon>
        <taxon>Paenibacillaceae</taxon>
        <taxon>Paenibacillus</taxon>
    </lineage>
</organism>
<dbReference type="EMBL" id="FNDX01000054">
    <property type="protein sequence ID" value="SDK78260.1"/>
    <property type="molecule type" value="Genomic_DNA"/>
</dbReference>
<keyword evidence="2" id="KW-0808">Transferase</keyword>
<protein>
    <submittedName>
        <fullName evidence="2">Acetyltransferase (GNAT) family protein</fullName>
    </submittedName>
</protein>
<evidence type="ECO:0000259" key="1">
    <source>
        <dbReference type="PROSITE" id="PS51186"/>
    </source>
</evidence>
<dbReference type="STRING" id="1174501.SAMN05216192_15437"/>
<dbReference type="InterPro" id="IPR016181">
    <property type="entry name" value="Acyl_CoA_acyltransferase"/>
</dbReference>
<proteinExistence type="predicted"/>
<keyword evidence="3" id="KW-1185">Reference proteome</keyword>
<gene>
    <name evidence="2" type="ORF">SAMN05216192_15437</name>
</gene>
<reference evidence="3" key="1">
    <citation type="submission" date="2016-10" db="EMBL/GenBank/DDBJ databases">
        <authorList>
            <person name="Varghese N."/>
            <person name="Submissions S."/>
        </authorList>
    </citation>
    <scope>NUCLEOTIDE SEQUENCE [LARGE SCALE GENOMIC DNA]</scope>
    <source>
        <strain evidence="3">CGMCC 1.11012</strain>
    </source>
</reference>
<dbReference type="InterPro" id="IPR000182">
    <property type="entry name" value="GNAT_dom"/>
</dbReference>
<accession>A0A1G9EQ59</accession>
<dbReference type="OrthoDB" id="9786032at2"/>
<dbReference type="PROSITE" id="PS51186">
    <property type="entry name" value="GNAT"/>
    <property type="match status" value="1"/>
</dbReference>
<dbReference type="Proteomes" id="UP000199050">
    <property type="component" value="Unassembled WGS sequence"/>
</dbReference>
<sequence length="88" mass="10338">MIVFSSPEAGECHLGRIFIDPLHQNHGYGQESFRFLFQTYPAVRKWTLDTPSWALRNHYFYEKLGFIRTGKITGEVNGEVIIEYERVK</sequence>
<dbReference type="CDD" id="cd04301">
    <property type="entry name" value="NAT_SF"/>
    <property type="match status" value="1"/>
</dbReference>
<dbReference type="GO" id="GO:0016747">
    <property type="term" value="F:acyltransferase activity, transferring groups other than amino-acyl groups"/>
    <property type="evidence" value="ECO:0007669"/>
    <property type="project" value="InterPro"/>
</dbReference>
<feature type="domain" description="N-acetyltransferase" evidence="1">
    <location>
        <begin position="1"/>
        <end position="87"/>
    </location>
</feature>
<dbReference type="AlphaFoldDB" id="A0A1G9EQ59"/>
<name>A0A1G9EQ59_9BACL</name>
<evidence type="ECO:0000313" key="3">
    <source>
        <dbReference type="Proteomes" id="UP000199050"/>
    </source>
</evidence>
<dbReference type="Gene3D" id="3.40.630.30">
    <property type="match status" value="1"/>
</dbReference>